<evidence type="ECO:0000256" key="2">
    <source>
        <dbReference type="ARBA" id="ARBA00022475"/>
    </source>
</evidence>
<evidence type="ECO:0000256" key="6">
    <source>
        <dbReference type="SAM" id="Phobius"/>
    </source>
</evidence>
<comment type="subcellular location">
    <subcellularLocation>
        <location evidence="1">Cell membrane</location>
        <topology evidence="1">Multi-pass membrane protein</topology>
    </subcellularLocation>
</comment>
<protein>
    <submittedName>
        <fullName evidence="9 10">Adenosine receptor A3-like</fullName>
    </submittedName>
</protein>
<dbReference type="OrthoDB" id="5978653at2759"/>
<dbReference type="PRINTS" id="PR00237">
    <property type="entry name" value="GPCRRHODOPSN"/>
</dbReference>
<dbReference type="InterPro" id="IPR000276">
    <property type="entry name" value="GPCR_Rhodpsn"/>
</dbReference>
<evidence type="ECO:0000313" key="10">
    <source>
        <dbReference type="RefSeq" id="XP_022081612.1"/>
    </source>
</evidence>
<keyword evidence="8" id="KW-1185">Reference proteome</keyword>
<dbReference type="Proteomes" id="UP000694845">
    <property type="component" value="Unplaced"/>
</dbReference>
<evidence type="ECO:0000256" key="3">
    <source>
        <dbReference type="ARBA" id="ARBA00022692"/>
    </source>
</evidence>
<feature type="domain" description="G-protein coupled receptors family 1 profile" evidence="7">
    <location>
        <begin position="30"/>
        <end position="266"/>
    </location>
</feature>
<keyword evidence="4 6" id="KW-1133">Transmembrane helix</keyword>
<gene>
    <name evidence="9 10" type="primary">LOC110974344</name>
</gene>
<evidence type="ECO:0000259" key="7">
    <source>
        <dbReference type="PROSITE" id="PS50262"/>
    </source>
</evidence>
<dbReference type="Gene3D" id="1.20.1070.10">
    <property type="entry name" value="Rhodopsin 7-helix transmembrane proteins"/>
    <property type="match status" value="1"/>
</dbReference>
<keyword evidence="2" id="KW-1003">Cell membrane</keyword>
<dbReference type="OMA" id="SACFEIC"/>
<keyword evidence="3 6" id="KW-0812">Transmembrane</keyword>
<organism evidence="8 9">
    <name type="scientific">Acanthaster planci</name>
    <name type="common">Crown-of-thorns starfish</name>
    <dbReference type="NCBI Taxonomy" id="133434"/>
    <lineage>
        <taxon>Eukaryota</taxon>
        <taxon>Metazoa</taxon>
        <taxon>Echinodermata</taxon>
        <taxon>Eleutherozoa</taxon>
        <taxon>Asterozoa</taxon>
        <taxon>Asteroidea</taxon>
        <taxon>Valvatacea</taxon>
        <taxon>Valvatida</taxon>
        <taxon>Acanthasteridae</taxon>
        <taxon>Acanthaster</taxon>
    </lineage>
</organism>
<dbReference type="RefSeq" id="XP_022081612.1">
    <property type="nucleotide sequence ID" value="XM_022225920.1"/>
</dbReference>
<evidence type="ECO:0000313" key="9">
    <source>
        <dbReference type="RefSeq" id="XP_022081611.1"/>
    </source>
</evidence>
<feature type="transmembrane region" description="Helical" evidence="6">
    <location>
        <begin position="118"/>
        <end position="141"/>
    </location>
</feature>
<dbReference type="SUPFAM" id="SSF81321">
    <property type="entry name" value="Family A G protein-coupled receptor-like"/>
    <property type="match status" value="1"/>
</dbReference>
<sequence length="311" mass="35725">MKFTFSSMAENILIAMRYSVTVCGAVAVVENLLAMAVFARTKNLRMKYFAFIFNLAMADFLFGLFIILVIWIDSPILQSILTASYSVSILTILAAAVNRYLALSIMPPARYDSLVTGYRLLGVCFLFWCFGLIYGFLLHYAYDHETFFTVETFGYSVGVFIAWVFTALTYFLAFRKIKQYTPPLASIAGVSSDKERDYTRVKQTRRLLIVFVLILVTSFFSWLPYAVFSLIAYFNRSLLSNEIFSACFEICVLLYALSTLINPLIYWWRLDDFRAGFYEIFCRCRIKAESRETEVEQIVGLYDNTADETGL</sequence>
<dbReference type="KEGG" id="aplc:110974344"/>
<evidence type="ECO:0000313" key="8">
    <source>
        <dbReference type="Proteomes" id="UP000694845"/>
    </source>
</evidence>
<accession>A0A8B7XNI1</accession>
<dbReference type="Pfam" id="PF00001">
    <property type="entry name" value="7tm_1"/>
    <property type="match status" value="1"/>
</dbReference>
<name>A0A8B7XNI1_ACAPL</name>
<evidence type="ECO:0000256" key="4">
    <source>
        <dbReference type="ARBA" id="ARBA00022989"/>
    </source>
</evidence>
<dbReference type="GO" id="GO:0004930">
    <property type="term" value="F:G protein-coupled receptor activity"/>
    <property type="evidence" value="ECO:0007669"/>
    <property type="project" value="InterPro"/>
</dbReference>
<feature type="transmembrane region" description="Helical" evidence="6">
    <location>
        <begin position="207"/>
        <end position="231"/>
    </location>
</feature>
<dbReference type="InterPro" id="IPR017452">
    <property type="entry name" value="GPCR_Rhodpsn_7TM"/>
</dbReference>
<dbReference type="GO" id="GO:0005886">
    <property type="term" value="C:plasma membrane"/>
    <property type="evidence" value="ECO:0007669"/>
    <property type="project" value="UniProtKB-SubCell"/>
</dbReference>
<feature type="transmembrane region" description="Helical" evidence="6">
    <location>
        <begin position="12"/>
        <end position="36"/>
    </location>
</feature>
<feature type="transmembrane region" description="Helical" evidence="6">
    <location>
        <begin position="243"/>
        <end position="268"/>
    </location>
</feature>
<feature type="transmembrane region" description="Helical" evidence="6">
    <location>
        <begin position="153"/>
        <end position="173"/>
    </location>
</feature>
<dbReference type="RefSeq" id="XP_022081611.1">
    <property type="nucleotide sequence ID" value="XM_022225919.1"/>
</dbReference>
<evidence type="ECO:0000256" key="5">
    <source>
        <dbReference type="ARBA" id="ARBA00023136"/>
    </source>
</evidence>
<evidence type="ECO:0000256" key="1">
    <source>
        <dbReference type="ARBA" id="ARBA00004651"/>
    </source>
</evidence>
<dbReference type="PROSITE" id="PS50262">
    <property type="entry name" value="G_PROTEIN_RECEP_F1_2"/>
    <property type="match status" value="1"/>
</dbReference>
<keyword evidence="5 6" id="KW-0472">Membrane</keyword>
<dbReference type="GeneID" id="110974344"/>
<feature type="transmembrane region" description="Helical" evidence="6">
    <location>
        <begin position="76"/>
        <end position="97"/>
    </location>
</feature>
<proteinExistence type="predicted"/>
<dbReference type="AlphaFoldDB" id="A0A8B7XNI1"/>
<dbReference type="CDD" id="cd00637">
    <property type="entry name" value="7tm_classA_rhodopsin-like"/>
    <property type="match status" value="1"/>
</dbReference>
<reference evidence="9 10" key="1">
    <citation type="submission" date="2025-04" db="UniProtKB">
        <authorList>
            <consortium name="RefSeq"/>
        </authorList>
    </citation>
    <scope>IDENTIFICATION</scope>
</reference>
<feature type="transmembrane region" description="Helical" evidence="6">
    <location>
        <begin position="48"/>
        <end position="70"/>
    </location>
</feature>
<dbReference type="PANTHER" id="PTHR22750">
    <property type="entry name" value="G-PROTEIN COUPLED RECEPTOR"/>
    <property type="match status" value="1"/>
</dbReference>